<evidence type="ECO:0000313" key="8">
    <source>
        <dbReference type="Proteomes" id="UP000216998"/>
    </source>
</evidence>
<keyword evidence="5" id="KW-0564">Palmitate</keyword>
<dbReference type="Proteomes" id="UP000216998">
    <property type="component" value="Unassembled WGS sequence"/>
</dbReference>
<name>A0A255Z5J4_9PROT</name>
<accession>A0A255Z5J4</accession>
<dbReference type="InterPro" id="IPR012556">
    <property type="entry name" value="Entericidin"/>
</dbReference>
<keyword evidence="4" id="KW-0472">Membrane</keyword>
<dbReference type="GO" id="GO:0016020">
    <property type="term" value="C:membrane"/>
    <property type="evidence" value="ECO:0007669"/>
    <property type="project" value="InterPro"/>
</dbReference>
<evidence type="ECO:0000313" key="7">
    <source>
        <dbReference type="EMBL" id="OYQ36701.1"/>
    </source>
</evidence>
<evidence type="ECO:0000256" key="1">
    <source>
        <dbReference type="ARBA" id="ARBA00010296"/>
    </source>
</evidence>
<evidence type="ECO:0000256" key="2">
    <source>
        <dbReference type="ARBA" id="ARBA00022475"/>
    </source>
</evidence>
<sequence length="63" mass="6748">MATASIPLKEEEMSLKPMRLTLLFIMMFAAVPVLSACHTMAGAGEDISKTGKAIEKSADKHTP</sequence>
<evidence type="ECO:0000256" key="6">
    <source>
        <dbReference type="ARBA" id="ARBA00023288"/>
    </source>
</evidence>
<protein>
    <recommendedName>
        <fullName evidence="9">Entericidin EcnAB</fullName>
    </recommendedName>
</protein>
<dbReference type="EMBL" id="NOXU01000021">
    <property type="protein sequence ID" value="OYQ36701.1"/>
    <property type="molecule type" value="Genomic_DNA"/>
</dbReference>
<dbReference type="GO" id="GO:0009636">
    <property type="term" value="P:response to toxic substance"/>
    <property type="evidence" value="ECO:0007669"/>
    <property type="project" value="InterPro"/>
</dbReference>
<keyword evidence="3" id="KW-0732">Signal</keyword>
<dbReference type="Pfam" id="PF08085">
    <property type="entry name" value="Entericidin"/>
    <property type="match status" value="1"/>
</dbReference>
<evidence type="ECO:0000256" key="5">
    <source>
        <dbReference type="ARBA" id="ARBA00023139"/>
    </source>
</evidence>
<proteinExistence type="inferred from homology"/>
<keyword evidence="8" id="KW-1185">Reference proteome</keyword>
<keyword evidence="2" id="KW-1003">Cell membrane</keyword>
<keyword evidence="6" id="KW-0449">Lipoprotein</keyword>
<evidence type="ECO:0008006" key="9">
    <source>
        <dbReference type="Google" id="ProtNLM"/>
    </source>
</evidence>
<reference evidence="7 8" key="1">
    <citation type="submission" date="2017-07" db="EMBL/GenBank/DDBJ databases">
        <title>Niveispirillum cyanobacteriorum sp. nov., isolated from cyanobacterial aggregates in a eutrophic lake.</title>
        <authorList>
            <person name="Cai H."/>
        </authorList>
    </citation>
    <scope>NUCLEOTIDE SEQUENCE [LARGE SCALE GENOMIC DNA]</scope>
    <source>
        <strain evidence="8">TH1-14</strain>
    </source>
</reference>
<gene>
    <name evidence="7" type="ORF">CHU95_03835</name>
</gene>
<evidence type="ECO:0000256" key="3">
    <source>
        <dbReference type="ARBA" id="ARBA00022729"/>
    </source>
</evidence>
<comment type="caution">
    <text evidence="7">The sequence shown here is derived from an EMBL/GenBank/DDBJ whole genome shotgun (WGS) entry which is preliminary data.</text>
</comment>
<dbReference type="AlphaFoldDB" id="A0A255Z5J4"/>
<organism evidence="7 8">
    <name type="scientific">Niveispirillum lacus</name>
    <dbReference type="NCBI Taxonomy" id="1981099"/>
    <lineage>
        <taxon>Bacteria</taxon>
        <taxon>Pseudomonadati</taxon>
        <taxon>Pseudomonadota</taxon>
        <taxon>Alphaproteobacteria</taxon>
        <taxon>Rhodospirillales</taxon>
        <taxon>Azospirillaceae</taxon>
        <taxon>Niveispirillum</taxon>
    </lineage>
</organism>
<comment type="similarity">
    <text evidence="1">Belongs to the EcnA/EcnB lipoprotein family.</text>
</comment>
<evidence type="ECO:0000256" key="4">
    <source>
        <dbReference type="ARBA" id="ARBA00023136"/>
    </source>
</evidence>